<reference evidence="7" key="1">
    <citation type="journal article" date="2017" name="Genome Biol.">
        <title>Comparative genomics reveals high biological diversity and specific adaptations in the industrially and medically important fungal genus Aspergillus.</title>
        <authorList>
            <person name="de Vries R.P."/>
            <person name="Riley R."/>
            <person name="Wiebenga A."/>
            <person name="Aguilar-Osorio G."/>
            <person name="Amillis S."/>
            <person name="Uchima C.A."/>
            <person name="Anderluh G."/>
            <person name="Asadollahi M."/>
            <person name="Askin M."/>
            <person name="Barry K."/>
            <person name="Battaglia E."/>
            <person name="Bayram O."/>
            <person name="Benocci T."/>
            <person name="Braus-Stromeyer S.A."/>
            <person name="Caldana C."/>
            <person name="Canovas D."/>
            <person name="Cerqueira G.C."/>
            <person name="Chen F."/>
            <person name="Chen W."/>
            <person name="Choi C."/>
            <person name="Clum A."/>
            <person name="Dos Santos R.A."/>
            <person name="Damasio A.R."/>
            <person name="Diallinas G."/>
            <person name="Emri T."/>
            <person name="Fekete E."/>
            <person name="Flipphi M."/>
            <person name="Freyberg S."/>
            <person name="Gallo A."/>
            <person name="Gournas C."/>
            <person name="Habgood R."/>
            <person name="Hainaut M."/>
            <person name="Harispe M.L."/>
            <person name="Henrissat B."/>
            <person name="Hilden K.S."/>
            <person name="Hope R."/>
            <person name="Hossain A."/>
            <person name="Karabika E."/>
            <person name="Karaffa L."/>
            <person name="Karanyi Z."/>
            <person name="Krasevec N."/>
            <person name="Kuo A."/>
            <person name="Kusch H."/>
            <person name="LaButti K."/>
            <person name="Lagendijk E.L."/>
            <person name="Lapidus A."/>
            <person name="Levasseur A."/>
            <person name="Lindquist E."/>
            <person name="Lipzen A."/>
            <person name="Logrieco A.F."/>
            <person name="MacCabe A."/>
            <person name="Maekelae M.R."/>
            <person name="Malavazi I."/>
            <person name="Melin P."/>
            <person name="Meyer V."/>
            <person name="Mielnichuk N."/>
            <person name="Miskei M."/>
            <person name="Molnar A.P."/>
            <person name="Mule G."/>
            <person name="Ngan C.Y."/>
            <person name="Orejas M."/>
            <person name="Orosz E."/>
            <person name="Ouedraogo J.P."/>
            <person name="Overkamp K.M."/>
            <person name="Park H.-S."/>
            <person name="Perrone G."/>
            <person name="Piumi F."/>
            <person name="Punt P.J."/>
            <person name="Ram A.F."/>
            <person name="Ramon A."/>
            <person name="Rauscher S."/>
            <person name="Record E."/>
            <person name="Riano-Pachon D.M."/>
            <person name="Robert V."/>
            <person name="Roehrig J."/>
            <person name="Ruller R."/>
            <person name="Salamov A."/>
            <person name="Salih N.S."/>
            <person name="Samson R.A."/>
            <person name="Sandor E."/>
            <person name="Sanguinetti M."/>
            <person name="Schuetze T."/>
            <person name="Sepcic K."/>
            <person name="Shelest E."/>
            <person name="Sherlock G."/>
            <person name="Sophianopoulou V."/>
            <person name="Squina F.M."/>
            <person name="Sun H."/>
            <person name="Susca A."/>
            <person name="Todd R.B."/>
            <person name="Tsang A."/>
            <person name="Unkles S.E."/>
            <person name="van de Wiele N."/>
            <person name="van Rossen-Uffink D."/>
            <person name="Oliveira J.V."/>
            <person name="Vesth T.C."/>
            <person name="Visser J."/>
            <person name="Yu J.-H."/>
            <person name="Zhou M."/>
            <person name="Andersen M.R."/>
            <person name="Archer D.B."/>
            <person name="Baker S.E."/>
            <person name="Benoit I."/>
            <person name="Brakhage A.A."/>
            <person name="Braus G.H."/>
            <person name="Fischer R."/>
            <person name="Frisvad J.C."/>
            <person name="Goldman G.H."/>
            <person name="Houbraken J."/>
            <person name="Oakley B."/>
            <person name="Pocsi I."/>
            <person name="Scazzocchio C."/>
            <person name="Seiboth B."/>
            <person name="vanKuyk P.A."/>
            <person name="Wortman J."/>
            <person name="Dyer P.S."/>
            <person name="Grigoriev I.V."/>
        </authorList>
    </citation>
    <scope>NUCLEOTIDE SEQUENCE [LARGE SCALE GENOMIC DNA]</scope>
    <source>
        <strain evidence="7">CBS 593.65</strain>
    </source>
</reference>
<keyword evidence="3" id="KW-0862">Zinc</keyword>
<accession>A0A1L9TTA4</accession>
<dbReference type="GeneID" id="63760563"/>
<dbReference type="Gene3D" id="3.90.1590.10">
    <property type="entry name" value="glutathione-dependent formaldehyde- activating enzyme (gfa)"/>
    <property type="match status" value="1"/>
</dbReference>
<name>A0A1L9TTA4_9EURO</name>
<dbReference type="RefSeq" id="XP_040706411.1">
    <property type="nucleotide sequence ID" value="XM_040844490.1"/>
</dbReference>
<dbReference type="OrthoDB" id="406544at2759"/>
<dbReference type="GO" id="GO:0046872">
    <property type="term" value="F:metal ion binding"/>
    <property type="evidence" value="ECO:0007669"/>
    <property type="project" value="UniProtKB-KW"/>
</dbReference>
<evidence type="ECO:0000313" key="7">
    <source>
        <dbReference type="Proteomes" id="UP000184356"/>
    </source>
</evidence>
<evidence type="ECO:0000256" key="4">
    <source>
        <dbReference type="ARBA" id="ARBA00023239"/>
    </source>
</evidence>
<dbReference type="Pfam" id="PF04828">
    <property type="entry name" value="GFA"/>
    <property type="match status" value="1"/>
</dbReference>
<evidence type="ECO:0000313" key="6">
    <source>
        <dbReference type="EMBL" id="OJJ62605.1"/>
    </source>
</evidence>
<sequence>MAPHIKGACLCEGVQFEVHGDPESVFICYCAHCSKNAGAPGQISAKFKKEQVEVEQGEELTKIWTLSDNLSGSDKHKVFCSQCGCTLWTIPMKHGGSHLIVRTSLLEEGTEFFASKKVETASESIKSFARMPGH</sequence>
<proteinExistence type="inferred from homology"/>
<dbReference type="PROSITE" id="PS51891">
    <property type="entry name" value="CENP_V_GFA"/>
    <property type="match status" value="1"/>
</dbReference>
<dbReference type="VEuPathDB" id="FungiDB:ASPSYDRAFT_28236"/>
<evidence type="ECO:0000256" key="3">
    <source>
        <dbReference type="ARBA" id="ARBA00022833"/>
    </source>
</evidence>
<keyword evidence="7" id="KW-1185">Reference proteome</keyword>
<dbReference type="PANTHER" id="PTHR33337:SF40">
    <property type="entry name" value="CENP-V_GFA DOMAIN-CONTAINING PROTEIN-RELATED"/>
    <property type="match status" value="1"/>
</dbReference>
<dbReference type="PANTHER" id="PTHR33337">
    <property type="entry name" value="GFA DOMAIN-CONTAINING PROTEIN"/>
    <property type="match status" value="1"/>
</dbReference>
<keyword evidence="2" id="KW-0479">Metal-binding</keyword>
<dbReference type="AlphaFoldDB" id="A0A1L9TTA4"/>
<dbReference type="GO" id="GO:0016846">
    <property type="term" value="F:carbon-sulfur lyase activity"/>
    <property type="evidence" value="ECO:0007669"/>
    <property type="project" value="InterPro"/>
</dbReference>
<dbReference type="Proteomes" id="UP000184356">
    <property type="component" value="Unassembled WGS sequence"/>
</dbReference>
<dbReference type="SUPFAM" id="SSF51316">
    <property type="entry name" value="Mss4-like"/>
    <property type="match status" value="1"/>
</dbReference>
<dbReference type="EMBL" id="KV878583">
    <property type="protein sequence ID" value="OJJ62605.1"/>
    <property type="molecule type" value="Genomic_DNA"/>
</dbReference>
<feature type="domain" description="CENP-V/GFA" evidence="5">
    <location>
        <begin position="5"/>
        <end position="129"/>
    </location>
</feature>
<gene>
    <name evidence="6" type="ORF">ASPSYDRAFT_28236</name>
</gene>
<keyword evidence="4" id="KW-0456">Lyase</keyword>
<evidence type="ECO:0000259" key="5">
    <source>
        <dbReference type="PROSITE" id="PS51891"/>
    </source>
</evidence>
<dbReference type="STRING" id="1036612.A0A1L9TTA4"/>
<comment type="similarity">
    <text evidence="1">Belongs to the Gfa family.</text>
</comment>
<dbReference type="InterPro" id="IPR006913">
    <property type="entry name" value="CENP-V/GFA"/>
</dbReference>
<dbReference type="InterPro" id="IPR011057">
    <property type="entry name" value="Mss4-like_sf"/>
</dbReference>
<evidence type="ECO:0000256" key="1">
    <source>
        <dbReference type="ARBA" id="ARBA00005495"/>
    </source>
</evidence>
<organism evidence="6 7">
    <name type="scientific">Aspergillus sydowii CBS 593.65</name>
    <dbReference type="NCBI Taxonomy" id="1036612"/>
    <lineage>
        <taxon>Eukaryota</taxon>
        <taxon>Fungi</taxon>
        <taxon>Dikarya</taxon>
        <taxon>Ascomycota</taxon>
        <taxon>Pezizomycotina</taxon>
        <taxon>Eurotiomycetes</taxon>
        <taxon>Eurotiomycetidae</taxon>
        <taxon>Eurotiales</taxon>
        <taxon>Aspergillaceae</taxon>
        <taxon>Aspergillus</taxon>
        <taxon>Aspergillus subgen. Nidulantes</taxon>
    </lineage>
</organism>
<evidence type="ECO:0000256" key="2">
    <source>
        <dbReference type="ARBA" id="ARBA00022723"/>
    </source>
</evidence>
<protein>
    <recommendedName>
        <fullName evidence="5">CENP-V/GFA domain-containing protein</fullName>
    </recommendedName>
</protein>